<protein>
    <submittedName>
        <fullName evidence="3">Zn-ribbon domain-containing OB-fold protein</fullName>
    </submittedName>
</protein>
<dbReference type="InterPro" id="IPR052513">
    <property type="entry name" value="Thioester_dehydratase-like"/>
</dbReference>
<comment type="caution">
    <text evidence="3">The sequence shown here is derived from an EMBL/GenBank/DDBJ whole genome shotgun (WGS) entry which is preliminary data.</text>
</comment>
<proteinExistence type="predicted"/>
<dbReference type="Pfam" id="PF01796">
    <property type="entry name" value="OB_ChsH2_C"/>
    <property type="match status" value="1"/>
</dbReference>
<dbReference type="InterPro" id="IPR012340">
    <property type="entry name" value="NA-bd_OB-fold"/>
</dbReference>
<evidence type="ECO:0000313" key="3">
    <source>
        <dbReference type="EMBL" id="HGH61145.1"/>
    </source>
</evidence>
<organism evidence="3">
    <name type="scientific">Desulfomonile tiedjei</name>
    <dbReference type="NCBI Taxonomy" id="2358"/>
    <lineage>
        <taxon>Bacteria</taxon>
        <taxon>Pseudomonadati</taxon>
        <taxon>Thermodesulfobacteriota</taxon>
        <taxon>Desulfomonilia</taxon>
        <taxon>Desulfomonilales</taxon>
        <taxon>Desulfomonilaceae</taxon>
        <taxon>Desulfomonile</taxon>
    </lineage>
</organism>
<sequence length="135" mass="15623">MENPNKPTPVVNEWARPFWEGTRQHKLLIQQCKECGAYIFYPRMCCPECFSQDIAWVESSGRGTLYSFTIVENNPPSAFLQDLPYVVAIVKLEEGVQMLTNIVDWQSTTLRCDMPVVVTFEKLNEEFTLPKFRPV</sequence>
<dbReference type="InterPro" id="IPR022002">
    <property type="entry name" value="ChsH2_Znr"/>
</dbReference>
<dbReference type="Gene3D" id="6.10.30.10">
    <property type="match status" value="1"/>
</dbReference>
<dbReference type="SUPFAM" id="SSF50249">
    <property type="entry name" value="Nucleic acid-binding proteins"/>
    <property type="match status" value="1"/>
</dbReference>
<dbReference type="Pfam" id="PF12172">
    <property type="entry name" value="zf-ChsH2"/>
    <property type="match status" value="1"/>
</dbReference>
<reference evidence="3" key="1">
    <citation type="journal article" date="2020" name="mSystems">
        <title>Genome- and Community-Level Interaction Insights into Carbon Utilization and Element Cycling Functions of Hydrothermarchaeota in Hydrothermal Sediment.</title>
        <authorList>
            <person name="Zhou Z."/>
            <person name="Liu Y."/>
            <person name="Xu W."/>
            <person name="Pan J."/>
            <person name="Luo Z.H."/>
            <person name="Li M."/>
        </authorList>
    </citation>
    <scope>NUCLEOTIDE SEQUENCE [LARGE SCALE GENOMIC DNA]</scope>
    <source>
        <strain evidence="3">SpSt-769</strain>
    </source>
</reference>
<feature type="domain" description="ChsH2 C-terminal OB-fold" evidence="1">
    <location>
        <begin position="56"/>
        <end position="121"/>
    </location>
</feature>
<dbReference type="InterPro" id="IPR002878">
    <property type="entry name" value="ChsH2_C"/>
</dbReference>
<dbReference type="AlphaFoldDB" id="A0A7C4ESY3"/>
<name>A0A7C4ESY3_9BACT</name>
<dbReference type="PANTHER" id="PTHR34075">
    <property type="entry name" value="BLR3430 PROTEIN"/>
    <property type="match status" value="1"/>
</dbReference>
<gene>
    <name evidence="3" type="ORF">ENV54_07600</name>
</gene>
<dbReference type="EMBL" id="DTGT01000239">
    <property type="protein sequence ID" value="HGH61145.1"/>
    <property type="molecule type" value="Genomic_DNA"/>
</dbReference>
<evidence type="ECO:0000259" key="1">
    <source>
        <dbReference type="Pfam" id="PF01796"/>
    </source>
</evidence>
<dbReference type="PANTHER" id="PTHR34075:SF5">
    <property type="entry name" value="BLR3430 PROTEIN"/>
    <property type="match status" value="1"/>
</dbReference>
<evidence type="ECO:0000259" key="2">
    <source>
        <dbReference type="Pfam" id="PF12172"/>
    </source>
</evidence>
<feature type="domain" description="ChsH2 rubredoxin-like zinc ribbon" evidence="2">
    <location>
        <begin position="19"/>
        <end position="53"/>
    </location>
</feature>
<accession>A0A7C4ESY3</accession>